<dbReference type="AlphaFoldDB" id="A0A3B1CSS5"/>
<dbReference type="EMBL" id="UOGH01000125">
    <property type="protein sequence ID" value="VAX29551.1"/>
    <property type="molecule type" value="Genomic_DNA"/>
</dbReference>
<gene>
    <name evidence="1" type="ORF">MNBD_NITROSPIRAE02-329</name>
</gene>
<feature type="non-terminal residue" evidence="1">
    <location>
        <position position="112"/>
    </location>
</feature>
<protein>
    <submittedName>
        <fullName evidence="1">Anaerobic respiratory complex protein QmoB</fullName>
    </submittedName>
</protein>
<sequence>MSESKLGVYICTDCGIGEALNIEDLQKIAKAQICRTHPFLCSQEGAQVIRDDINNEGVNKIVVAACSQRVNYDVFDYDPLKYVTERVNLREHVVWSHPPNTEETQAMAEDYL</sequence>
<accession>A0A3B1CSS5</accession>
<evidence type="ECO:0000313" key="1">
    <source>
        <dbReference type="EMBL" id="VAX29551.1"/>
    </source>
</evidence>
<reference evidence="1" key="1">
    <citation type="submission" date="2018-06" db="EMBL/GenBank/DDBJ databases">
        <authorList>
            <person name="Zhirakovskaya E."/>
        </authorList>
    </citation>
    <scope>NUCLEOTIDE SEQUENCE</scope>
</reference>
<proteinExistence type="predicted"/>
<name>A0A3B1CSS5_9ZZZZ</name>
<organism evidence="1">
    <name type="scientific">hydrothermal vent metagenome</name>
    <dbReference type="NCBI Taxonomy" id="652676"/>
    <lineage>
        <taxon>unclassified sequences</taxon>
        <taxon>metagenomes</taxon>
        <taxon>ecological metagenomes</taxon>
    </lineage>
</organism>